<feature type="transmembrane region" description="Helical" evidence="1">
    <location>
        <begin position="233"/>
        <end position="254"/>
    </location>
</feature>
<proteinExistence type="predicted"/>
<dbReference type="Proteomes" id="UP000182584">
    <property type="component" value="Unassembled WGS sequence"/>
</dbReference>
<dbReference type="Pfam" id="PF05569">
    <property type="entry name" value="Peptidase_M56"/>
    <property type="match status" value="1"/>
</dbReference>
<evidence type="ECO:0000313" key="3">
    <source>
        <dbReference type="EMBL" id="SER70954.1"/>
    </source>
</evidence>
<dbReference type="OrthoDB" id="9804799at2"/>
<dbReference type="PANTHER" id="PTHR34978">
    <property type="entry name" value="POSSIBLE SENSOR-TRANSDUCER PROTEIN BLAR"/>
    <property type="match status" value="1"/>
</dbReference>
<dbReference type="CDD" id="cd07341">
    <property type="entry name" value="M56_BlaR1_MecR1_like"/>
    <property type="match status" value="1"/>
</dbReference>
<dbReference type="InterPro" id="IPR024540">
    <property type="entry name" value="DUF3879"/>
</dbReference>
<keyword evidence="1" id="KW-1133">Transmembrane helix</keyword>
<protein>
    <submittedName>
        <fullName evidence="3">Signal transducer regulating beta-lactamase production, contains metallopeptidase domain</fullName>
    </submittedName>
</protein>
<accession>A0A1H9RE67</accession>
<gene>
    <name evidence="3" type="ORF">SAMN04487884_109129</name>
</gene>
<feature type="transmembrane region" description="Helical" evidence="1">
    <location>
        <begin position="319"/>
        <end position="339"/>
    </location>
</feature>
<dbReference type="Pfam" id="PF12995">
    <property type="entry name" value="DUF3879"/>
    <property type="match status" value="1"/>
</dbReference>
<feature type="transmembrane region" description="Helical" evidence="1">
    <location>
        <begin position="134"/>
        <end position="154"/>
    </location>
</feature>
<name>A0A1H9RE67_BUTFI</name>
<dbReference type="InterPro" id="IPR008756">
    <property type="entry name" value="Peptidase_M56"/>
</dbReference>
<feature type="transmembrane region" description="Helical" evidence="1">
    <location>
        <begin position="12"/>
        <end position="30"/>
    </location>
</feature>
<organism evidence="3 4">
    <name type="scientific">Butyrivibrio fibrisolvens</name>
    <dbReference type="NCBI Taxonomy" id="831"/>
    <lineage>
        <taxon>Bacteria</taxon>
        <taxon>Bacillati</taxon>
        <taxon>Bacillota</taxon>
        <taxon>Clostridia</taxon>
        <taxon>Lachnospirales</taxon>
        <taxon>Lachnospiraceae</taxon>
        <taxon>Butyrivibrio</taxon>
    </lineage>
</organism>
<evidence type="ECO:0000256" key="1">
    <source>
        <dbReference type="SAM" id="Phobius"/>
    </source>
</evidence>
<dbReference type="RefSeq" id="WP_074755726.1">
    <property type="nucleotide sequence ID" value="NZ_FOGJ01000009.1"/>
</dbReference>
<dbReference type="PANTHER" id="PTHR34978:SF3">
    <property type="entry name" value="SLR0241 PROTEIN"/>
    <property type="match status" value="1"/>
</dbReference>
<dbReference type="EMBL" id="FOGJ01000009">
    <property type="protein sequence ID" value="SER70954.1"/>
    <property type="molecule type" value="Genomic_DNA"/>
</dbReference>
<evidence type="ECO:0000313" key="4">
    <source>
        <dbReference type="Proteomes" id="UP000182584"/>
    </source>
</evidence>
<keyword evidence="1" id="KW-0812">Transmembrane</keyword>
<sequence length="750" mass="86427">MIYELLLRNLTNSIYGGLLVAVVVLIRLAVRRRVSKSYICILWILVGLRLIIPASIESPVGILPQISLGHSRVLETEDHYYSEEPTGPVFDESDGSSAHDIESTAAETEISVQSDSEYITVASIQKTKINIPEIVWLAGCVLMLGYMAITWMIMGRKVRFAVPESFRIHIKPSDATDSEVRIYFTEDIRVPFLFGLVKPKIYLPYGLSENDRVHVIRHELAHIRRCDHITKPAFFAVLAFYWYNPLIWLAFILFSSDMEMACDELVVDSYDESARNGYADALLSVAGKNRGIRMFSIPFGSAPIKERISRVMSYKRNGWVIKVSSIIVIAILSMVFSSVHATADQGETIITDYDLVVPVIDEATGERFLLIPYYKDLNAYELVESRDELETKVRENSDMFWYERPLSDYQIRKNAATGLEYIVKNGDALWESHVLLRDDHDRKIYDSLARDYSERYTEVIPDAEVGYIYASYEVMGLAERYDNGFLFLQTGTLMYIDLRDPEAYGWRLALTTDEYLRLEKWMSERKDSSFDHTDFEAWKPVLDELDIEYDITLDPESKRYQGAVRWLENTRGKFPAEGMSEEQIEEQIRYTIKSFDEDGDEVPFGTVPGMLVTEENDKDRKTIIQIPDDIRQMMFDLNKEEFIKWNGCGGDTERSDIYQAYQEQATKGDRLKGTWTLSQYERLYINFFVEAVKSENPEWQPGDDFDDELINAITRDQIETHIYVDGSELKYDPAQFVTEESCVSESPDGQ</sequence>
<feature type="domain" description="Peptidase M56" evidence="2">
    <location>
        <begin position="11"/>
        <end position="309"/>
    </location>
</feature>
<reference evidence="3 4" key="1">
    <citation type="submission" date="2016-10" db="EMBL/GenBank/DDBJ databases">
        <authorList>
            <person name="de Groot N.N."/>
        </authorList>
    </citation>
    <scope>NUCLEOTIDE SEQUENCE [LARGE SCALE GENOMIC DNA]</scope>
    <source>
        <strain evidence="3 4">AR40</strain>
    </source>
</reference>
<dbReference type="InterPro" id="IPR052173">
    <property type="entry name" value="Beta-lactam_resp_regulator"/>
</dbReference>
<keyword evidence="1" id="KW-0472">Membrane</keyword>
<evidence type="ECO:0000259" key="2">
    <source>
        <dbReference type="Pfam" id="PF05569"/>
    </source>
</evidence>
<dbReference type="AlphaFoldDB" id="A0A1H9RE67"/>